<gene>
    <name evidence="3" type="ORF">BHE90_001473</name>
</gene>
<comment type="caution">
    <text evidence="3">The sequence shown here is derived from an EMBL/GenBank/DDBJ whole genome shotgun (WGS) entry which is preliminary data.</text>
</comment>
<accession>A0A430M7F3</accession>
<dbReference type="InterPro" id="IPR036047">
    <property type="entry name" value="F-box-like_dom_sf"/>
</dbReference>
<dbReference type="InterPro" id="IPR001810">
    <property type="entry name" value="F-box_dom"/>
</dbReference>
<dbReference type="AlphaFoldDB" id="A0A430M7F3"/>
<dbReference type="InterPro" id="IPR056021">
    <property type="entry name" value="DUF7600"/>
</dbReference>
<reference evidence="3 4" key="1">
    <citation type="submission" date="2017-06" db="EMBL/GenBank/DDBJ databases">
        <title>Comparative genomic analysis of Ambrosia Fusariam Clade fungi.</title>
        <authorList>
            <person name="Stajich J.E."/>
            <person name="Carrillo J."/>
            <person name="Kijimoto T."/>
            <person name="Eskalen A."/>
            <person name="O'Donnell K."/>
            <person name="Kasson M."/>
        </authorList>
    </citation>
    <scope>NUCLEOTIDE SEQUENCE [LARGE SCALE GENOMIC DNA]</scope>
    <source>
        <strain evidence="3 4">UCR1854</strain>
    </source>
</reference>
<name>A0A430M7F3_9HYPO</name>
<feature type="domain" description="F-box" evidence="1">
    <location>
        <begin position="193"/>
        <end position="224"/>
    </location>
</feature>
<sequence>MYHHCILCGVRIQPQPDPPEGQLIWRSQIRAVRSERGRSSVFLTGIGYLSQDCLRASDNPDVFYADSPQDLKRYDLRHSNSNKSRTFIFHESCWQILLSQLESLTDRPKEPRRIAVVLFDLLFCLPRDRFHVSFLAHDFGGALEICSSPQGLSEPWKFLLADPNAFRTYMLSEEFHGLADRFQSCSDDTQDCFSRFPLEVKHLIFNFLPSPDLCNLRLSSREIARTAKPTDLPQSFWASRFAIDKEMNFFALQEYLSEPLNSRNDWRLLYVRIQRTLRDKTVTGHLRNRRRTWLCVGHLTQCLVPRLEQSQPIRSKSCLDIEIASQGHIVGPVARGVNREDASVVGGMGTYVFATQPLFFRPLGYEAKTIQISVSFITFDCTEYVSGIRVLEVSGADRTTELSRAGLIMPFSEQSIILPPKTWLAGIQVASSISGIVGIGFLLGAGVIQHVQRTAGIINNPPDGVGIATLKPSPGYRVAGFLIGLDACKFVSLQLLELLHNIDLLNLRPGLVDPTRTRPWFWHPAEPNHRDRAISLHMPSEESQRSISTFALDMNFGGTDGSRLSYLNRIVAFHDDRDGLFRGFAFFYTDGSEKAFGMKEIINTARERWTCIEQSIALDGPGGERIVNLGLVGGNNTELGDHPQVIKMHTNHGRTLEFRRWHFCRLDGSRLRGEARLFCKYEEIITGILVTAQLPSGNLRSLGLRCLAGLPSNARMDIKSWQKPDNTRRTFPMSKDHWKRAPRVFRSSNSCYTSVVLSNIRRVGVSAGLPGRTRGLDHISGLCFEFWDSKVPVYVGQWFQQVGTLSLEPDERIASFTFWQSQESHPNNDEGENSGRITGVQICTVGSGGKQGGIYVGGGKHMLVYSFAENPYEKLSGLAWSFDHQCDYIYDFTQPRLGTSLRLHDTAESSPNSRMPGKIFWKHQDHNGNWLHVSSIQAFFNDNTLSGFIFEYGKTGIYSKVGHVEGDRVSMGLEAGERITRMVVRTISGSIGMVTFGTNRNIRHQLFHDLMGLRGDANWQDYPFGEPHKAKKLDTPSSGQNLATLPKKDGENCVGIWLTMKIFPRATDLVDKVGPIFQKV</sequence>
<dbReference type="Pfam" id="PF24539">
    <property type="entry name" value="DUF7600"/>
    <property type="match status" value="1"/>
</dbReference>
<dbReference type="SUPFAM" id="SSF81383">
    <property type="entry name" value="F-box domain"/>
    <property type="match status" value="1"/>
</dbReference>
<organism evidence="3 4">
    <name type="scientific">Fusarium euwallaceae</name>
    <dbReference type="NCBI Taxonomy" id="1147111"/>
    <lineage>
        <taxon>Eukaryota</taxon>
        <taxon>Fungi</taxon>
        <taxon>Dikarya</taxon>
        <taxon>Ascomycota</taxon>
        <taxon>Pezizomycotina</taxon>
        <taxon>Sordariomycetes</taxon>
        <taxon>Hypocreomycetidae</taxon>
        <taxon>Hypocreales</taxon>
        <taxon>Nectriaceae</taxon>
        <taxon>Fusarium</taxon>
        <taxon>Fusarium solani species complex</taxon>
    </lineage>
</organism>
<protein>
    <submittedName>
        <fullName evidence="3">Uncharacterized protein</fullName>
    </submittedName>
</protein>
<dbReference type="EMBL" id="MIKF01000011">
    <property type="protein sequence ID" value="RTE83899.1"/>
    <property type="molecule type" value="Genomic_DNA"/>
</dbReference>
<evidence type="ECO:0000313" key="3">
    <source>
        <dbReference type="EMBL" id="RTE83899.1"/>
    </source>
</evidence>
<evidence type="ECO:0000259" key="2">
    <source>
        <dbReference type="Pfam" id="PF24539"/>
    </source>
</evidence>
<dbReference type="Pfam" id="PF00646">
    <property type="entry name" value="F-box"/>
    <property type="match status" value="1"/>
</dbReference>
<feature type="domain" description="DUF7600" evidence="2">
    <location>
        <begin position="356"/>
        <end position="495"/>
    </location>
</feature>
<evidence type="ECO:0000259" key="1">
    <source>
        <dbReference type="Pfam" id="PF00646"/>
    </source>
</evidence>
<dbReference type="Proteomes" id="UP000287124">
    <property type="component" value="Unassembled WGS sequence"/>
</dbReference>
<proteinExistence type="predicted"/>
<keyword evidence="4" id="KW-1185">Reference proteome</keyword>
<evidence type="ECO:0000313" key="4">
    <source>
        <dbReference type="Proteomes" id="UP000287124"/>
    </source>
</evidence>